<evidence type="ECO:0000313" key="2">
    <source>
        <dbReference type="Proteomes" id="UP000248544"/>
    </source>
</evidence>
<dbReference type="InterPro" id="IPR011990">
    <property type="entry name" value="TPR-like_helical_dom_sf"/>
</dbReference>
<keyword evidence="2" id="KW-1185">Reference proteome</keyword>
<organism evidence="1 2">
    <name type="scientific">Spongiactinospora gelatinilytica</name>
    <dbReference type="NCBI Taxonomy" id="2666298"/>
    <lineage>
        <taxon>Bacteria</taxon>
        <taxon>Bacillati</taxon>
        <taxon>Actinomycetota</taxon>
        <taxon>Actinomycetes</taxon>
        <taxon>Streptosporangiales</taxon>
        <taxon>Streptosporangiaceae</taxon>
        <taxon>Spongiactinospora</taxon>
    </lineage>
</organism>
<dbReference type="EMBL" id="POUA01000128">
    <property type="protein sequence ID" value="PZG44147.1"/>
    <property type="molecule type" value="Genomic_DNA"/>
</dbReference>
<dbReference type="RefSeq" id="WP_111168542.1">
    <property type="nucleotide sequence ID" value="NZ_POUA01000128.1"/>
</dbReference>
<dbReference type="NCBIfam" id="NF040586">
    <property type="entry name" value="FxSxx_TPR"/>
    <property type="match status" value="1"/>
</dbReference>
<accession>A0A2W2HD13</accession>
<evidence type="ECO:0000313" key="1">
    <source>
        <dbReference type="EMBL" id="PZG44147.1"/>
    </source>
</evidence>
<dbReference type="Proteomes" id="UP000248544">
    <property type="component" value="Unassembled WGS sequence"/>
</dbReference>
<dbReference type="Gene3D" id="3.40.50.300">
    <property type="entry name" value="P-loop containing nucleotide triphosphate hydrolases"/>
    <property type="match status" value="2"/>
</dbReference>
<comment type="caution">
    <text evidence="1">The sequence shown here is derived from an EMBL/GenBank/DDBJ whole genome shotgun (WGS) entry which is preliminary data.</text>
</comment>
<dbReference type="Pfam" id="PF13374">
    <property type="entry name" value="TPR_10"/>
    <property type="match status" value="2"/>
</dbReference>
<dbReference type="AlphaFoldDB" id="A0A2W2HD13"/>
<dbReference type="InterPro" id="IPR027417">
    <property type="entry name" value="P-loop_NTPase"/>
</dbReference>
<gene>
    <name evidence="1" type="ORF">C1I98_17590</name>
</gene>
<dbReference type="SUPFAM" id="SSF52540">
    <property type="entry name" value="P-loop containing nucleoside triphosphate hydrolases"/>
    <property type="match status" value="2"/>
</dbReference>
<sequence>MNGGSNQPGIIITFHSLRGGIGSTMTLANVAVILATAGKRVLVADTGPSAPALRRYLLRFQPAAAEPGAAPIRLDLGPLTDQGGCLDLAVTVDDEAAGPAGWGESATVRKRLRDSGYDYVLVRVPTRTGAAALRWSAMLSDIAVIGFPLSPSAIAEVADAVAQIGTTGGVARVLPLPMMVDRSRTAQLATARRRLREELGESELVIDTDVEIPYSGDHYFTDALAVLSEPAGGGGLRDAYEGVAGRITGGLVTGVRHVSVVYTARYRAWGEWLAAQIAGAGLRVREIPLRGLADEAPDGLSDDTLVLVVSPTRMSLDESDRLDALVGLWRDGGGEHAEGGLVFVRVDDHTLAGPPEGVQELDLRGEEEADIKADLRRRLRIRDPLPAGAGGTRFPRLPTTHNLPSAERDFVGRERLLLQLRDRMLDSPDGRCVIHGGPGAGKSELALEYAERFLGGYDIVWWIQARNGDKAREGLSALAHRLELSEGGDAVAAVLRYLTAAAEPRWLLVYDDFGQDEELPGLVPDEGGHVIFTTRRRPPADRPSHVQVGPLSPVESAALLRRGDPHITTDDALQVAGMLGGMPLAMEMARAWLARAASDPGRARVPLRDRAAQAVAELRFTYGRVMAGLEADRGARAEPGTTPDPIASHEAMVGAALAALDPAELWLMQVSSFLSLDGSSLDLLRSPAFLGELYGEGGPFADPLDIDVTMESLRGYGLVRIEHGRAGALRTHRLIRDTVLASMRGPTLERRREEVLHGLARFAPAENEGPDDLRARRLAELNRHVLTSGAVKCPHPPVRRWVIGQVRHLYQLQDYSAWRRARRLGEQALAEWSASPDPSLIPELRVQFANVLRELGDHTAAARHGEAALRMLVRRGEKSVRALDAAMAHGADLRAKGDFGMAYLRSSAAWSGFERLLGAQSPHTGRALNNLAVSASLAGKPYEAEELARRCHLDRLTLYGETSPAAWGTGCNLAYFMRELGDAAGSLDLLRRGLGLLAPVQVKAAGPRSLLLLRIECGIAVCERRLGRSFEALSRDTEALEELCEVVGERHAATVLCSAAVAADLHAEGDHAGAVIRAQRALAGFRDVFGRDHPHGYALQANLGAYLRAAGDAEEAARLGAESCAVLADRLGPRHPLTLAAEVNHANSLAPRDRNLAVDRMATALERLLYFYGPGHPHVRICERNLADLRREGLGGRRDPSRRRDIDIEVMPY</sequence>
<name>A0A2W2HD13_9ACTN</name>
<dbReference type="SUPFAM" id="SSF48452">
    <property type="entry name" value="TPR-like"/>
    <property type="match status" value="2"/>
</dbReference>
<dbReference type="PANTHER" id="PTHR46082">
    <property type="entry name" value="ATP/GTP-BINDING PROTEIN-RELATED"/>
    <property type="match status" value="1"/>
</dbReference>
<dbReference type="PANTHER" id="PTHR46082:SF6">
    <property type="entry name" value="AAA+ ATPASE DOMAIN-CONTAINING PROTEIN-RELATED"/>
    <property type="match status" value="1"/>
</dbReference>
<reference evidence="1 2" key="1">
    <citation type="submission" date="2018-01" db="EMBL/GenBank/DDBJ databases">
        <title>Draft genome sequence of Sphaerisporangium sp. 7K107.</title>
        <authorList>
            <person name="Sahin N."/>
            <person name="Saygin H."/>
            <person name="Ay H."/>
        </authorList>
    </citation>
    <scope>NUCLEOTIDE SEQUENCE [LARGE SCALE GENOMIC DNA]</scope>
    <source>
        <strain evidence="1 2">7K107</strain>
    </source>
</reference>
<evidence type="ECO:0008006" key="3">
    <source>
        <dbReference type="Google" id="ProtNLM"/>
    </source>
</evidence>
<proteinExistence type="predicted"/>
<dbReference type="Gene3D" id="1.25.40.10">
    <property type="entry name" value="Tetratricopeptide repeat domain"/>
    <property type="match status" value="2"/>
</dbReference>
<dbReference type="InterPro" id="IPR053137">
    <property type="entry name" value="NLR-like"/>
</dbReference>
<protein>
    <recommendedName>
        <fullName evidence="3">Tetratricopeptide repeat protein</fullName>
    </recommendedName>
</protein>